<dbReference type="AlphaFoldDB" id="G9ZI64"/>
<organism evidence="1 2">
    <name type="scientific">Cardiobacterium valvarum F0432</name>
    <dbReference type="NCBI Taxonomy" id="797473"/>
    <lineage>
        <taxon>Bacteria</taxon>
        <taxon>Pseudomonadati</taxon>
        <taxon>Pseudomonadota</taxon>
        <taxon>Gammaproteobacteria</taxon>
        <taxon>Cardiobacteriales</taxon>
        <taxon>Cardiobacteriaceae</taxon>
        <taxon>Cardiobacterium</taxon>
    </lineage>
</organism>
<dbReference type="Proteomes" id="UP000004750">
    <property type="component" value="Unassembled WGS sequence"/>
</dbReference>
<reference evidence="1 2" key="1">
    <citation type="submission" date="2011-08" db="EMBL/GenBank/DDBJ databases">
        <authorList>
            <person name="Weinstock G."/>
            <person name="Sodergren E."/>
            <person name="Clifton S."/>
            <person name="Fulton L."/>
            <person name="Fulton B."/>
            <person name="Courtney L."/>
            <person name="Fronick C."/>
            <person name="Harrison M."/>
            <person name="Strong C."/>
            <person name="Farmer C."/>
            <person name="Delahaunty K."/>
            <person name="Markovic C."/>
            <person name="Hall O."/>
            <person name="Minx P."/>
            <person name="Tomlinson C."/>
            <person name="Mitreva M."/>
            <person name="Hou S."/>
            <person name="Chen J."/>
            <person name="Wollam A."/>
            <person name="Pepin K.H."/>
            <person name="Johnson M."/>
            <person name="Bhonagiri V."/>
            <person name="Zhang X."/>
            <person name="Suruliraj S."/>
            <person name="Warren W."/>
            <person name="Chinwalla A."/>
            <person name="Mardis E.R."/>
            <person name="Wilson R.K."/>
        </authorList>
    </citation>
    <scope>NUCLEOTIDE SEQUENCE [LARGE SCALE GENOMIC DNA]</scope>
    <source>
        <strain evidence="1 2">F0432</strain>
    </source>
</reference>
<name>G9ZI64_9GAMM</name>
<comment type="caution">
    <text evidence="1">The sequence shown here is derived from an EMBL/GenBank/DDBJ whole genome shotgun (WGS) entry which is preliminary data.</text>
</comment>
<gene>
    <name evidence="1" type="ORF">HMPREF9080_02474</name>
</gene>
<evidence type="ECO:0000313" key="2">
    <source>
        <dbReference type="Proteomes" id="UP000004750"/>
    </source>
</evidence>
<evidence type="ECO:0000313" key="1">
    <source>
        <dbReference type="EMBL" id="EHM52179.1"/>
    </source>
</evidence>
<accession>G9ZI64</accession>
<protein>
    <submittedName>
        <fullName evidence="1">Uncharacterized protein</fullName>
    </submittedName>
</protein>
<proteinExistence type="predicted"/>
<dbReference type="STRING" id="797473.HMPREF9080_02474"/>
<dbReference type="HOGENOM" id="CLU_2354603_0_0_6"/>
<dbReference type="EMBL" id="AGCM01000145">
    <property type="protein sequence ID" value="EHM52179.1"/>
    <property type="molecule type" value="Genomic_DNA"/>
</dbReference>
<sequence length="100" mass="11486">MMTAMQTQDLIFGRENIAYAVLALYSDAVNEQPVVVSLHLGAKMAYTHMQQMQSRGGHVQFIVRRVRINGSIEVINDPQMTHNEPQRRVRRLIRILPKNS</sequence>